<dbReference type="EMBL" id="CP021965">
    <property type="protein sequence ID" value="AWV35322.1"/>
    <property type="molecule type" value="Genomic_DNA"/>
</dbReference>
<gene>
    <name evidence="2" type="ORF">CD191_23270</name>
</gene>
<dbReference type="AlphaFoldDB" id="A0AAD0P2S5"/>
<reference evidence="2 3" key="1">
    <citation type="submission" date="2017-06" db="EMBL/GenBank/DDBJ databases">
        <title>Complete genome sequence of Paenibacillus odorifer CBA7130.</title>
        <authorList>
            <person name="Nam Y.-D."/>
            <person name="Kang J."/>
            <person name="Chung W.-H."/>
        </authorList>
    </citation>
    <scope>NUCLEOTIDE SEQUENCE [LARGE SCALE GENOMIC DNA]</scope>
    <source>
        <strain evidence="2 3">CBA7130</strain>
    </source>
</reference>
<protein>
    <recommendedName>
        <fullName evidence="4">Collagen-like protein</fullName>
    </recommendedName>
</protein>
<name>A0AAD0P2S5_9BACL</name>
<sequence length="170" mass="17569">MKQMEEANGGRTTTLLTTGPIENNVNSENNTRLTQQVTVKIANGSGQIASTVLIEGYYMNEERIQYVGDLLDVMPNQPIQISFWGKDSAEKLVAPHRLVTAELLGYDGATGATGATGVTGAKGGTGSDGAIGETGVTGVTGATGAIGASGNTGVNGVIINHRYMNSYIDC</sequence>
<dbReference type="RefSeq" id="WP_111505287.1">
    <property type="nucleotide sequence ID" value="NZ_CP021965.1"/>
</dbReference>
<evidence type="ECO:0000256" key="1">
    <source>
        <dbReference type="SAM" id="MobiDB-lite"/>
    </source>
</evidence>
<dbReference type="InterPro" id="IPR008160">
    <property type="entry name" value="Collagen"/>
</dbReference>
<evidence type="ECO:0000313" key="2">
    <source>
        <dbReference type="EMBL" id="AWV35322.1"/>
    </source>
</evidence>
<dbReference type="Proteomes" id="UP000249163">
    <property type="component" value="Chromosome"/>
</dbReference>
<proteinExistence type="predicted"/>
<accession>A0AAD0P2S5</accession>
<evidence type="ECO:0008006" key="4">
    <source>
        <dbReference type="Google" id="ProtNLM"/>
    </source>
</evidence>
<evidence type="ECO:0000313" key="3">
    <source>
        <dbReference type="Proteomes" id="UP000249163"/>
    </source>
</evidence>
<organism evidence="2 3">
    <name type="scientific">Paenibacillus odorifer</name>
    <dbReference type="NCBI Taxonomy" id="189426"/>
    <lineage>
        <taxon>Bacteria</taxon>
        <taxon>Bacillati</taxon>
        <taxon>Bacillota</taxon>
        <taxon>Bacilli</taxon>
        <taxon>Bacillales</taxon>
        <taxon>Paenibacillaceae</taxon>
        <taxon>Paenibacillus</taxon>
    </lineage>
</organism>
<dbReference type="Pfam" id="PF01391">
    <property type="entry name" value="Collagen"/>
    <property type="match status" value="1"/>
</dbReference>
<feature type="region of interest" description="Disordered" evidence="1">
    <location>
        <begin position="1"/>
        <end position="27"/>
    </location>
</feature>